<name>A0A9Q9RSD6_FUSFU</name>
<dbReference type="AlphaFoldDB" id="A0A9Q9RSD6"/>
<proteinExistence type="predicted"/>
<sequence length="73" mass="8782">MPLLEHSIRYTVINQVSLYKETFFRENIIEYLYYFKRYIDNANILLEKCIITLKTLTIKSLIGNIYYACKGYT</sequence>
<comment type="caution">
    <text evidence="1">The sequence shown here is derived from an EMBL/GenBank/DDBJ whole genome shotgun (WGS) entry which is preliminary data.</text>
</comment>
<evidence type="ECO:0000313" key="1">
    <source>
        <dbReference type="EMBL" id="VTT73627.1"/>
    </source>
</evidence>
<dbReference type="EMBL" id="CABFJX010000370">
    <property type="protein sequence ID" value="VTT73627.1"/>
    <property type="molecule type" value="Genomic_DNA"/>
</dbReference>
<protein>
    <submittedName>
        <fullName evidence="1">Uncharacterized protein</fullName>
    </submittedName>
</protein>
<accession>A0A9Q9RSD6</accession>
<gene>
    <name evidence="1" type="ORF">C2S_9173</name>
</gene>
<organism evidence="1 2">
    <name type="scientific">Fusarium fujikuroi</name>
    <name type="common">Bakanae and foot rot disease fungus</name>
    <name type="synonym">Gibberella fujikuroi</name>
    <dbReference type="NCBI Taxonomy" id="5127"/>
    <lineage>
        <taxon>Eukaryota</taxon>
        <taxon>Fungi</taxon>
        <taxon>Dikarya</taxon>
        <taxon>Ascomycota</taxon>
        <taxon>Pezizomycotina</taxon>
        <taxon>Sordariomycetes</taxon>
        <taxon>Hypocreomycetidae</taxon>
        <taxon>Hypocreales</taxon>
        <taxon>Nectriaceae</taxon>
        <taxon>Fusarium</taxon>
        <taxon>Fusarium fujikuroi species complex</taxon>
    </lineage>
</organism>
<evidence type="ECO:0000313" key="2">
    <source>
        <dbReference type="Proteomes" id="UP000760494"/>
    </source>
</evidence>
<reference evidence="1" key="1">
    <citation type="submission" date="2019-05" db="EMBL/GenBank/DDBJ databases">
        <authorList>
            <person name="Piombo E."/>
        </authorList>
    </citation>
    <scope>NUCLEOTIDE SEQUENCE</scope>
    <source>
        <strain evidence="1">C2S</strain>
    </source>
</reference>
<dbReference type="Proteomes" id="UP000760494">
    <property type="component" value="Unassembled WGS sequence"/>
</dbReference>